<gene>
    <name evidence="1" type="ORF">S03H2_65188</name>
</gene>
<accession>X1KRZ6</accession>
<protein>
    <submittedName>
        <fullName evidence="1">Uncharacterized protein</fullName>
    </submittedName>
</protein>
<dbReference type="EMBL" id="BARU01042425">
    <property type="protein sequence ID" value="GAH84778.1"/>
    <property type="molecule type" value="Genomic_DNA"/>
</dbReference>
<feature type="non-terminal residue" evidence="1">
    <location>
        <position position="54"/>
    </location>
</feature>
<organism evidence="1">
    <name type="scientific">marine sediment metagenome</name>
    <dbReference type="NCBI Taxonomy" id="412755"/>
    <lineage>
        <taxon>unclassified sequences</taxon>
        <taxon>metagenomes</taxon>
        <taxon>ecological metagenomes</taxon>
    </lineage>
</organism>
<name>X1KRZ6_9ZZZZ</name>
<proteinExistence type="predicted"/>
<dbReference type="AlphaFoldDB" id="X1KRZ6"/>
<evidence type="ECO:0000313" key="1">
    <source>
        <dbReference type="EMBL" id="GAH84778.1"/>
    </source>
</evidence>
<sequence>MMAVVARRCKEDLNLRVALLAIGLFFLTIAVPLYLEMHAQAMAMAWAAEGVILM</sequence>
<reference evidence="1" key="1">
    <citation type="journal article" date="2014" name="Front. Microbiol.">
        <title>High frequency of phylogenetically diverse reductive dehalogenase-homologous genes in deep subseafloor sedimentary metagenomes.</title>
        <authorList>
            <person name="Kawai M."/>
            <person name="Futagami T."/>
            <person name="Toyoda A."/>
            <person name="Takaki Y."/>
            <person name="Nishi S."/>
            <person name="Hori S."/>
            <person name="Arai W."/>
            <person name="Tsubouchi T."/>
            <person name="Morono Y."/>
            <person name="Uchiyama I."/>
            <person name="Ito T."/>
            <person name="Fujiyama A."/>
            <person name="Inagaki F."/>
            <person name="Takami H."/>
        </authorList>
    </citation>
    <scope>NUCLEOTIDE SEQUENCE</scope>
    <source>
        <strain evidence="1">Expedition CK06-06</strain>
    </source>
</reference>
<comment type="caution">
    <text evidence="1">The sequence shown here is derived from an EMBL/GenBank/DDBJ whole genome shotgun (WGS) entry which is preliminary data.</text>
</comment>